<protein>
    <submittedName>
        <fullName evidence="13">Methyl-accepting chemotaxis protein</fullName>
    </submittedName>
</protein>
<comment type="similarity">
    <text evidence="8">Belongs to the methyl-accepting chemotaxis (MCP) protein family.</text>
</comment>
<feature type="domain" description="HAMP" evidence="12">
    <location>
        <begin position="322"/>
        <end position="375"/>
    </location>
</feature>
<dbReference type="InterPro" id="IPR033479">
    <property type="entry name" value="dCache_1"/>
</dbReference>
<dbReference type="GO" id="GO:0006935">
    <property type="term" value="P:chemotaxis"/>
    <property type="evidence" value="ECO:0007669"/>
    <property type="project" value="UniProtKB-KW"/>
</dbReference>
<dbReference type="PANTHER" id="PTHR32089:SF112">
    <property type="entry name" value="LYSOZYME-LIKE PROTEIN-RELATED"/>
    <property type="match status" value="1"/>
</dbReference>
<dbReference type="Pfam" id="PF02743">
    <property type="entry name" value="dCache_1"/>
    <property type="match status" value="1"/>
</dbReference>
<comment type="subcellular location">
    <subcellularLocation>
        <location evidence="1">Cell membrane</location>
        <topology evidence="1">Multi-pass membrane protein</topology>
    </subcellularLocation>
</comment>
<dbReference type="GO" id="GO:0007165">
    <property type="term" value="P:signal transduction"/>
    <property type="evidence" value="ECO:0007669"/>
    <property type="project" value="UniProtKB-KW"/>
</dbReference>
<dbReference type="Proteomes" id="UP000240419">
    <property type="component" value="Unassembled WGS sequence"/>
</dbReference>
<dbReference type="Pfam" id="PF00672">
    <property type="entry name" value="HAMP"/>
    <property type="match status" value="1"/>
</dbReference>
<feature type="transmembrane region" description="Helical" evidence="10">
    <location>
        <begin position="7"/>
        <end position="29"/>
    </location>
</feature>
<evidence type="ECO:0000256" key="2">
    <source>
        <dbReference type="ARBA" id="ARBA00022475"/>
    </source>
</evidence>
<gene>
    <name evidence="13" type="ORF">C7R93_05310</name>
</gene>
<dbReference type="PROSITE" id="PS50885">
    <property type="entry name" value="HAMP"/>
    <property type="match status" value="1"/>
</dbReference>
<proteinExistence type="inferred from homology"/>
<evidence type="ECO:0000256" key="4">
    <source>
        <dbReference type="ARBA" id="ARBA00022692"/>
    </source>
</evidence>
<keyword evidence="14" id="KW-1185">Reference proteome</keyword>
<name>A0A2P7VII3_9BACL</name>
<keyword evidence="5 10" id="KW-1133">Transmembrane helix</keyword>
<keyword evidence="2" id="KW-1003">Cell membrane</keyword>
<dbReference type="OrthoDB" id="9760371at2"/>
<evidence type="ECO:0000256" key="6">
    <source>
        <dbReference type="ARBA" id="ARBA00023136"/>
    </source>
</evidence>
<feature type="transmembrane region" description="Helical" evidence="10">
    <location>
        <begin position="297"/>
        <end position="320"/>
    </location>
</feature>
<dbReference type="RefSeq" id="WP_106837838.1">
    <property type="nucleotide sequence ID" value="NZ_JBCNIW010000040.1"/>
</dbReference>
<dbReference type="Gene3D" id="6.10.340.10">
    <property type="match status" value="1"/>
</dbReference>
<dbReference type="EMBL" id="PXZM01000005">
    <property type="protein sequence ID" value="PSJ99042.1"/>
    <property type="molecule type" value="Genomic_DNA"/>
</dbReference>
<dbReference type="SUPFAM" id="SSF58104">
    <property type="entry name" value="Methyl-accepting chemotaxis protein (MCP) signaling domain"/>
    <property type="match status" value="1"/>
</dbReference>
<evidence type="ECO:0000256" key="7">
    <source>
        <dbReference type="ARBA" id="ARBA00023224"/>
    </source>
</evidence>
<dbReference type="Pfam" id="PF00015">
    <property type="entry name" value="MCPsignal"/>
    <property type="match status" value="1"/>
</dbReference>
<evidence type="ECO:0000259" key="12">
    <source>
        <dbReference type="PROSITE" id="PS50885"/>
    </source>
</evidence>
<evidence type="ECO:0000256" key="8">
    <source>
        <dbReference type="ARBA" id="ARBA00029447"/>
    </source>
</evidence>
<keyword evidence="3" id="KW-0145">Chemotaxis</keyword>
<dbReference type="SMART" id="SM00304">
    <property type="entry name" value="HAMP"/>
    <property type="match status" value="1"/>
</dbReference>
<keyword evidence="7 9" id="KW-0807">Transducer</keyword>
<organism evidence="13 14">
    <name type="scientific">Brevibacillus fortis</name>
    <dbReference type="NCBI Taxonomy" id="2126352"/>
    <lineage>
        <taxon>Bacteria</taxon>
        <taxon>Bacillati</taxon>
        <taxon>Bacillota</taxon>
        <taxon>Bacilli</taxon>
        <taxon>Bacillales</taxon>
        <taxon>Paenibacillaceae</taxon>
        <taxon>Brevibacillus</taxon>
    </lineage>
</organism>
<dbReference type="CDD" id="cd12913">
    <property type="entry name" value="PDC1_MCP_like"/>
    <property type="match status" value="1"/>
</dbReference>
<feature type="domain" description="Methyl-accepting transducer" evidence="11">
    <location>
        <begin position="394"/>
        <end position="630"/>
    </location>
</feature>
<keyword evidence="4 10" id="KW-0812">Transmembrane</keyword>
<dbReference type="PANTHER" id="PTHR32089">
    <property type="entry name" value="METHYL-ACCEPTING CHEMOTAXIS PROTEIN MCPB"/>
    <property type="match status" value="1"/>
</dbReference>
<dbReference type="PROSITE" id="PS50111">
    <property type="entry name" value="CHEMOTAXIS_TRANSDUC_2"/>
    <property type="match status" value="1"/>
</dbReference>
<dbReference type="Gene3D" id="3.30.450.20">
    <property type="entry name" value="PAS domain"/>
    <property type="match status" value="2"/>
</dbReference>
<dbReference type="SMART" id="SM00283">
    <property type="entry name" value="MA"/>
    <property type="match status" value="1"/>
</dbReference>
<dbReference type="CDD" id="cd12912">
    <property type="entry name" value="PDC2_MCP_like"/>
    <property type="match status" value="1"/>
</dbReference>
<dbReference type="GO" id="GO:0005886">
    <property type="term" value="C:plasma membrane"/>
    <property type="evidence" value="ECO:0007669"/>
    <property type="project" value="UniProtKB-SubCell"/>
</dbReference>
<dbReference type="CDD" id="cd06225">
    <property type="entry name" value="HAMP"/>
    <property type="match status" value="1"/>
</dbReference>
<accession>A0A2P7VII3</accession>
<reference evidence="13 14" key="1">
    <citation type="submission" date="2018-03" db="EMBL/GenBank/DDBJ databases">
        <title>Brevisbacillus phylogenomics.</title>
        <authorList>
            <person name="Dunlap C."/>
        </authorList>
    </citation>
    <scope>NUCLEOTIDE SEQUENCE [LARGE SCALE GENOMIC DNA]</scope>
    <source>
        <strain evidence="13 14">NRRL NRS-1210</strain>
    </source>
</reference>
<evidence type="ECO:0000313" key="14">
    <source>
        <dbReference type="Proteomes" id="UP000240419"/>
    </source>
</evidence>
<dbReference type="InterPro" id="IPR003660">
    <property type="entry name" value="HAMP_dom"/>
</dbReference>
<evidence type="ECO:0000313" key="13">
    <source>
        <dbReference type="EMBL" id="PSJ99042.1"/>
    </source>
</evidence>
<dbReference type="Gene3D" id="1.10.287.950">
    <property type="entry name" value="Methyl-accepting chemotaxis protein"/>
    <property type="match status" value="1"/>
</dbReference>
<evidence type="ECO:0000256" key="10">
    <source>
        <dbReference type="SAM" id="Phobius"/>
    </source>
</evidence>
<evidence type="ECO:0000259" key="11">
    <source>
        <dbReference type="PROSITE" id="PS50111"/>
    </source>
</evidence>
<keyword evidence="6 10" id="KW-0472">Membrane</keyword>
<comment type="caution">
    <text evidence="13">The sequence shown here is derived from an EMBL/GenBank/DDBJ whole genome shotgun (WGS) entry which is preliminary data.</text>
</comment>
<evidence type="ECO:0000256" key="9">
    <source>
        <dbReference type="PROSITE-ProRule" id="PRU00284"/>
    </source>
</evidence>
<evidence type="ECO:0000256" key="3">
    <source>
        <dbReference type="ARBA" id="ARBA00022500"/>
    </source>
</evidence>
<evidence type="ECO:0000256" key="5">
    <source>
        <dbReference type="ARBA" id="ARBA00022989"/>
    </source>
</evidence>
<dbReference type="InterPro" id="IPR004089">
    <property type="entry name" value="MCPsignal_dom"/>
</dbReference>
<evidence type="ECO:0000256" key="1">
    <source>
        <dbReference type="ARBA" id="ARBA00004651"/>
    </source>
</evidence>
<dbReference type="AlphaFoldDB" id="A0A2P7VII3"/>
<sequence length="680" mass="73775">MRSIKNVLVTILAAITIGIFILQLVFGFLQFEQIISNEVEAKLQMQVAKEAAYLNGMLDKTGKLSETLTYSVSHGSKETIKQIEGTLVDVVASEPLIVGGGFWMEPYSFDSSQKLYGRYAIRNNDKVELDPAYSDGSYDYLAQDWYKAGMVDKPYVWTEPYADPISKVPMVTAIAPIKVGGKISGTTTLDIGLTELNKSIENLKVGETGYGFIVSKSGIYVSHRDAQKNLQVKITDESETGLRDIANQITEATATGMTQTTIDGQNQYVTFAPIGETGMMLATVMPAAEINGPITQYFYISLIIFGVSISIFLVLLYWFINRQVARPLVQLKAGIVNLVEKKDLTQTIPIRRKDEIGDVATAVNAFIEDLHGMMKNISGYTGQVGTVSDTSAKKAHEARLAFGQVASSFQEVAIGTENQQHSAEESARAMEEMAIGIQRIAEASSTMAESSKHMANEAVAGNQSVEKVSGQMDSINRSVSHSADVVRSLDSRSAEISQIVEVIATIASQTNLLALNAAIEAARAGEQGRGFAVVADEVRKLAEQSNDSANQIANLITEIQRETTSAVQAMDEGTREVETGIQIAYETGEAFRRIMDSTQDVADQIQEISSVAEQMSAATEQVTASILQLSSIAKDSAASASSVAASTEEQRISMNQLSTSAEQLNQMAKELQQMINRFTL</sequence>
<dbReference type="CDD" id="cd11386">
    <property type="entry name" value="MCP_signal"/>
    <property type="match status" value="1"/>
</dbReference>